<protein>
    <recommendedName>
        <fullName evidence="2">PH domain-containing protein</fullName>
    </recommendedName>
</protein>
<feature type="compositionally biased region" description="Polar residues" evidence="1">
    <location>
        <begin position="687"/>
        <end position="700"/>
    </location>
</feature>
<feature type="region of interest" description="Disordered" evidence="1">
    <location>
        <begin position="816"/>
        <end position="847"/>
    </location>
</feature>
<feature type="region of interest" description="Disordered" evidence="1">
    <location>
        <begin position="732"/>
        <end position="793"/>
    </location>
</feature>
<evidence type="ECO:0000313" key="4">
    <source>
        <dbReference type="Proteomes" id="UP001562357"/>
    </source>
</evidence>
<feature type="compositionally biased region" description="Polar residues" evidence="1">
    <location>
        <begin position="1"/>
        <end position="15"/>
    </location>
</feature>
<feature type="compositionally biased region" description="Basic and acidic residues" evidence="1">
    <location>
        <begin position="648"/>
        <end position="659"/>
    </location>
</feature>
<dbReference type="EMBL" id="BAAFGZ010000019">
    <property type="protein sequence ID" value="GAB0132526.1"/>
    <property type="molecule type" value="Genomic_DNA"/>
</dbReference>
<feature type="compositionally biased region" description="Pro residues" evidence="1">
    <location>
        <begin position="825"/>
        <end position="840"/>
    </location>
</feature>
<dbReference type="Proteomes" id="UP001562357">
    <property type="component" value="Unassembled WGS sequence"/>
</dbReference>
<feature type="compositionally biased region" description="Polar residues" evidence="1">
    <location>
        <begin position="758"/>
        <end position="793"/>
    </location>
</feature>
<feature type="region of interest" description="Disordered" evidence="1">
    <location>
        <begin position="196"/>
        <end position="231"/>
    </location>
</feature>
<feature type="compositionally biased region" description="Low complexity" evidence="1">
    <location>
        <begin position="73"/>
        <end position="92"/>
    </location>
</feature>
<feature type="region of interest" description="Disordered" evidence="1">
    <location>
        <begin position="39"/>
        <end position="154"/>
    </location>
</feature>
<organism evidence="3 4">
    <name type="scientific">Epichloe bromicola</name>
    <dbReference type="NCBI Taxonomy" id="79588"/>
    <lineage>
        <taxon>Eukaryota</taxon>
        <taxon>Fungi</taxon>
        <taxon>Dikarya</taxon>
        <taxon>Ascomycota</taxon>
        <taxon>Pezizomycotina</taxon>
        <taxon>Sordariomycetes</taxon>
        <taxon>Hypocreomycetidae</taxon>
        <taxon>Hypocreales</taxon>
        <taxon>Clavicipitaceae</taxon>
        <taxon>Epichloe</taxon>
    </lineage>
</organism>
<gene>
    <name evidence="3" type="primary">g959</name>
    <name evidence="3" type="ORF">EsDP_00000959</name>
</gene>
<evidence type="ECO:0000259" key="2">
    <source>
        <dbReference type="PROSITE" id="PS50003"/>
    </source>
</evidence>
<feature type="compositionally biased region" description="Polar residues" evidence="1">
    <location>
        <begin position="359"/>
        <end position="368"/>
    </location>
</feature>
<dbReference type="PROSITE" id="PS50003">
    <property type="entry name" value="PH_DOMAIN"/>
    <property type="match status" value="1"/>
</dbReference>
<feature type="domain" description="PH" evidence="2">
    <location>
        <begin position="246"/>
        <end position="349"/>
    </location>
</feature>
<accession>A0ABQ0CGH9</accession>
<evidence type="ECO:0000313" key="3">
    <source>
        <dbReference type="EMBL" id="GAB0132526.1"/>
    </source>
</evidence>
<feature type="compositionally biased region" description="Polar residues" evidence="1">
    <location>
        <begin position="612"/>
        <end position="621"/>
    </location>
</feature>
<comment type="caution">
    <text evidence="3">The sequence shown here is derived from an EMBL/GenBank/DDBJ whole genome shotgun (WGS) entry which is preliminary data.</text>
</comment>
<feature type="compositionally biased region" description="Polar residues" evidence="1">
    <location>
        <begin position="411"/>
        <end position="426"/>
    </location>
</feature>
<dbReference type="InterPro" id="IPR001849">
    <property type="entry name" value="PH_domain"/>
</dbReference>
<name>A0ABQ0CGH9_9HYPO</name>
<feature type="compositionally biased region" description="Basic and acidic residues" evidence="1">
    <location>
        <begin position="39"/>
        <end position="56"/>
    </location>
</feature>
<feature type="region of interest" description="Disordered" evidence="1">
    <location>
        <begin position="552"/>
        <end position="708"/>
    </location>
</feature>
<proteinExistence type="predicted"/>
<feature type="compositionally biased region" description="Polar residues" evidence="1">
    <location>
        <begin position="143"/>
        <end position="154"/>
    </location>
</feature>
<feature type="compositionally biased region" description="Basic and acidic residues" evidence="1">
    <location>
        <begin position="349"/>
        <end position="358"/>
    </location>
</feature>
<sequence>MTNKLLADSVQSLPYNNLRGPRGPGISYAAELENRMPIRQEKLDKAEKLSRRELKSGLRSIFRKPRSSRHTQTSTPPASATKSTGSRTSRTRVNQSQQRFQHDSSGPTDFSWKPLPIMMEDPEREHSLQQHETAAPTRKKTATSRYGRQTLKDSSSGWSLPPLFKAYPQAIRHATLPATSLTAEVILRINDKKNSLQAKGEEGATVNAIQADDDGVEGDKGKPKKRSRRNQAAPIADFEWTAKTYILVTSGYLLQYSSEGNFDRPPEKYLRLGPSSAAFATDAIPGRHWVVQVSSVADVDEVAATESRSIFSKLSFRMPERRTATNLLMVFESAESMEAWITSLRTEIEKQGGKRKLSETGNPKTDNNAKGPHGENNSHRTIAVRDPSRFANSGARTCHLPSTAEGETRYSETSTRTAGSETTRNQSLDDRSTTNSIVSQDERQLESLRENSNRLSCISSGQRTFVTSTGTSPDGSPTREMFGDAALGIHETTRADARARSNAAEIATRRESVQATYTFLNDGSSSRGNHRAMSHCVPVIHGERMASPVGVKATPNFSVPHASSRRYSYVSRPGSRAETTSPSRIRESESSPRRSSRILPTAVQSAHRLSAATDQSITRSIATDRLPSYCTSPTSSIADPHKRRWRSVSRERTAQHDNEPLPEVPRVVPGSMTEEVEWRRSPRKHASTSALKQETTSPSSKPAALPTRRPHIASMLATNGPAAEEPRGHRMSFLDVGDNHDEQQMRPPDSSRAAKRVSTVSVLSEQSSRSCDVHGSTASSNNSPDSCVTITSSAKPESGHYLDVERTRRCSLMSRRSMPQITASGPPPAPPPTRALPPIPRKLQVRS</sequence>
<evidence type="ECO:0000256" key="1">
    <source>
        <dbReference type="SAM" id="MobiDB-lite"/>
    </source>
</evidence>
<feature type="region of interest" description="Disordered" evidence="1">
    <location>
        <begin position="349"/>
        <end position="453"/>
    </location>
</feature>
<feature type="compositionally biased region" description="Polar residues" evidence="1">
    <location>
        <begin position="93"/>
        <end position="108"/>
    </location>
</feature>
<keyword evidence="4" id="KW-1185">Reference proteome</keyword>
<reference evidence="4" key="1">
    <citation type="submission" date="2024-06" db="EMBL/GenBank/DDBJ databases">
        <title>Draft Genome Sequences of Epichloe bromicola Strains Isolated from Elymus ciliaris.</title>
        <authorList>
            <consortium name="Epichloe bromicola genome sequencing consortium"/>
            <person name="Miura A."/>
            <person name="Imano S."/>
            <person name="Ashida A."/>
            <person name="Sato I."/>
            <person name="Chiba S."/>
            <person name="Tanaka A."/>
            <person name="Camagna M."/>
            <person name="Takemoto D."/>
        </authorList>
    </citation>
    <scope>NUCLEOTIDE SEQUENCE [LARGE SCALE GENOMIC DNA]</scope>
    <source>
        <strain evidence="4">DP</strain>
    </source>
</reference>
<feature type="region of interest" description="Disordered" evidence="1">
    <location>
        <begin position="1"/>
        <end position="24"/>
    </location>
</feature>
<feature type="compositionally biased region" description="Basic and acidic residues" evidence="1">
    <location>
        <begin position="440"/>
        <end position="452"/>
    </location>
</feature>